<dbReference type="NCBIfam" id="NF041498">
    <property type="entry name" value="MobP2"/>
    <property type="match status" value="1"/>
</dbReference>
<gene>
    <name evidence="2" type="ordered locus">LKI_00365</name>
</gene>
<organism evidence="2 3">
    <name type="scientific">Leuconostoc kimchii (strain IMSNU 11154 / KCTC 2386 / IH25)</name>
    <dbReference type="NCBI Taxonomy" id="762051"/>
    <lineage>
        <taxon>Bacteria</taxon>
        <taxon>Bacillati</taxon>
        <taxon>Bacillota</taxon>
        <taxon>Bacilli</taxon>
        <taxon>Lactobacillales</taxon>
        <taxon>Lactobacillaceae</taxon>
        <taxon>Leuconostoc</taxon>
    </lineage>
</organism>
<dbReference type="HOGENOM" id="CLU_550727_0_0_9"/>
<dbReference type="eggNOG" id="ENOG5030I1U">
    <property type="taxonomic scope" value="Bacteria"/>
</dbReference>
<proteinExistence type="predicted"/>
<accession>D5T017</accession>
<dbReference type="STRING" id="762051.LKI_00365"/>
<reference evidence="2 3" key="1">
    <citation type="journal article" date="2010" name="J. Bacteriol.">
        <title>Complete genome sequence analysis of Leuconostoc kimchii IMSNU 11154.</title>
        <authorList>
            <person name="Oh H.M."/>
            <person name="Cho Y.J."/>
            <person name="Kim B.K."/>
            <person name="Roe J.H."/>
            <person name="Kang S.O."/>
            <person name="Nahm B.H."/>
            <person name="Jeong G."/>
            <person name="Han H.U."/>
            <person name="Chun J."/>
        </authorList>
    </citation>
    <scope>NUCLEOTIDE SEQUENCE [LARGE SCALE GENOMIC DNA]</scope>
    <source>
        <strain evidence="3">IMSNU 11154 / KCTC 2386 / IH25</strain>
    </source>
</reference>
<dbReference type="AlphaFoldDB" id="D5T017"/>
<dbReference type="Pfam" id="PF18555">
    <property type="entry name" value="MobL"/>
    <property type="match status" value="1"/>
</dbReference>
<name>D5T017_LEUKI</name>
<dbReference type="KEGG" id="lki:LKI_00365"/>
<sequence length="495" mass="56805">MAKTGKIAAFALGEKKTAMVNLPAQFVTSSTADIKGQNFSDLVDYANNSEKTNDLNNESMNDLIDLKEQFSKPGYANRNSAVTETHPIFGSDKLNYDNHDISVLRKDLDETQKNGNNIHELAFSIRGDWLVKNNLYDPETRMIDQNKLKHAEQEVAKTLINKGFNLPLGEDENDIVWFGVIHQDTDHLNMHLWFAKKSQETRPEMIKQEGKYKGQPIGVIPLEVIEQAKRQFRKQLMSSQELRRHQEILKGVGGFKKEIVEAALDNLLNDRHAKAIKQIYDALPQNMKGRWQVGNAHLTAGKGRMAKANQLTDQLIDDLFAEELKPEYEGFKSLAQEYDAINIEDQGVMHKGQLKWSENKEEELRKRLANQLYKHLAQIEDTSLNDIDQQMSELLSNVKKRDKGGITDKTKIASSPEEIKLTPKPWFDNVNPNITKKHIGDQMPVRGGSFNKISRLWRQDIRAETNAERQFLRNQKKVEQEKANEEYESEISRRL</sequence>
<dbReference type="InterPro" id="IPR048101">
    <property type="entry name" value="MobP2"/>
</dbReference>
<dbReference type="PATRIC" id="fig|762051.18.peg.74"/>
<evidence type="ECO:0000256" key="1">
    <source>
        <dbReference type="SAM" id="MobiDB-lite"/>
    </source>
</evidence>
<dbReference type="Proteomes" id="UP000002362">
    <property type="component" value="Chromosome"/>
</dbReference>
<dbReference type="RefSeq" id="WP_013102215.1">
    <property type="nucleotide sequence ID" value="NC_014136.1"/>
</dbReference>
<evidence type="ECO:0000313" key="2">
    <source>
        <dbReference type="EMBL" id="ADG39616.1"/>
    </source>
</evidence>
<evidence type="ECO:0000313" key="3">
    <source>
        <dbReference type="Proteomes" id="UP000002362"/>
    </source>
</evidence>
<protein>
    <submittedName>
        <fullName evidence="2">Uncharacterized protein</fullName>
    </submittedName>
</protein>
<dbReference type="InterPro" id="IPR041073">
    <property type="entry name" value="MobL"/>
</dbReference>
<dbReference type="OrthoDB" id="3889159at2"/>
<dbReference type="EMBL" id="CP001758">
    <property type="protein sequence ID" value="ADG39616.1"/>
    <property type="molecule type" value="Genomic_DNA"/>
</dbReference>
<feature type="region of interest" description="Disordered" evidence="1">
    <location>
        <begin position="476"/>
        <end position="495"/>
    </location>
</feature>